<proteinExistence type="predicted"/>
<organism evidence="1 2">
    <name type="scientific">Arsenophonus nasoniae</name>
    <name type="common">son-killer infecting Nasonia vitripennis</name>
    <dbReference type="NCBI Taxonomy" id="638"/>
    <lineage>
        <taxon>Bacteria</taxon>
        <taxon>Pseudomonadati</taxon>
        <taxon>Pseudomonadota</taxon>
        <taxon>Gammaproteobacteria</taxon>
        <taxon>Enterobacterales</taxon>
        <taxon>Morganellaceae</taxon>
        <taxon>Arsenophonus</taxon>
    </lineage>
</organism>
<dbReference type="Proteomes" id="UP001177597">
    <property type="component" value="Plasmid paIh7"/>
</dbReference>
<dbReference type="EMBL" id="CP123497">
    <property type="protein sequence ID" value="WGL94104.1"/>
    <property type="molecule type" value="Genomic_DNA"/>
</dbReference>
<evidence type="ECO:0000313" key="1">
    <source>
        <dbReference type="EMBL" id="WGL94104.1"/>
    </source>
</evidence>
<gene>
    <name evidence="1" type="ORF">QE207_01920</name>
</gene>
<geneLocation type="plasmid" evidence="1 2">
    <name>paIh7</name>
</geneLocation>
<reference evidence="1" key="1">
    <citation type="submission" date="2023-04" db="EMBL/GenBank/DDBJ databases">
        <title>Genome dynamics across the evolutionary transition to endosymbiosis.</title>
        <authorList>
            <person name="Siozios S."/>
            <person name="Nadal-Jimenez P."/>
            <person name="Azagi T."/>
            <person name="Sprong H."/>
            <person name="Frost C.L."/>
            <person name="Parratt S.R."/>
            <person name="Taylor G."/>
            <person name="Brettell L."/>
            <person name="Lew K.C."/>
            <person name="Croft L."/>
            <person name="King K.C."/>
            <person name="Brockhurst M.A."/>
            <person name="Hypsa V."/>
            <person name="Novakova E."/>
            <person name="Darby A.C."/>
            <person name="Hurst G.D.D."/>
        </authorList>
    </citation>
    <scope>NUCLEOTIDE SEQUENCE</scope>
    <source>
        <strain evidence="1">AIh</strain>
        <plasmid evidence="1">paIh7</plasmid>
    </source>
</reference>
<protein>
    <submittedName>
        <fullName evidence="1">Uncharacterized protein</fullName>
    </submittedName>
</protein>
<keyword evidence="1" id="KW-0614">Plasmid</keyword>
<evidence type="ECO:0000313" key="2">
    <source>
        <dbReference type="Proteomes" id="UP001177597"/>
    </source>
</evidence>
<accession>A0AA95GBW7</accession>
<dbReference type="RefSeq" id="WP_280628506.1">
    <property type="nucleotide sequence ID" value="NZ_CP123497.1"/>
</dbReference>
<dbReference type="AlphaFoldDB" id="A0AA95GBW7"/>
<sequence length="128" mass="15146">MKISNVAWLEKRLGFIRVLGEKTARQRQIIDLIDRKETLTESEKKLLHVLATAEKNQIQRQEAQQQQAIQHRMAQRKSRRKRNHKMFIAAGIMSETGLIDKITGELNYDRYTLLKEFRELKMKLDTNP</sequence>
<name>A0AA95GBW7_9GAMM</name>